<dbReference type="PANTHER" id="PTHR46233:SF3">
    <property type="entry name" value="HYDROXYACYLGLUTATHIONE HYDROLASE GLOC"/>
    <property type="match status" value="1"/>
</dbReference>
<evidence type="ECO:0000313" key="7">
    <source>
        <dbReference type="Proteomes" id="UP000600101"/>
    </source>
</evidence>
<dbReference type="AlphaFoldDB" id="A0A9X0R090"/>
<evidence type="ECO:0000256" key="2">
    <source>
        <dbReference type="ARBA" id="ARBA00022723"/>
    </source>
</evidence>
<dbReference type="SUPFAM" id="SSF56281">
    <property type="entry name" value="Metallo-hydrolase/oxidoreductase"/>
    <property type="match status" value="1"/>
</dbReference>
<dbReference type="Proteomes" id="UP000600101">
    <property type="component" value="Unassembled WGS sequence"/>
</dbReference>
<dbReference type="InterPro" id="IPR001279">
    <property type="entry name" value="Metallo-B-lactamas"/>
</dbReference>
<sequence length="212" mass="22477">MKAAVIPVTPFEQNCALLWEETTGKGVVVDPGGEVDRILTAIGELKLSVERILLTHGHMDHAGGAAELKAALPDAPPIIGPDVRDQFLLDGLAAQGAKYGLQSRDVTPDQWLVEGDSVTIGAEEFAVLHCPGHTPGHVVFVSTTLRVALVGDVLFRGSVGRTDFPYGDHAALLAAIHGKLLPLGDDISFLCGHGPGSNFGHERQRNPFLRGE</sequence>
<evidence type="ECO:0000256" key="4">
    <source>
        <dbReference type="ARBA" id="ARBA00022833"/>
    </source>
</evidence>
<organism evidence="6 7">
    <name type="scientific">Siccirubricoccus deserti</name>
    <dbReference type="NCBI Taxonomy" id="2013562"/>
    <lineage>
        <taxon>Bacteria</taxon>
        <taxon>Pseudomonadati</taxon>
        <taxon>Pseudomonadota</taxon>
        <taxon>Alphaproteobacteria</taxon>
        <taxon>Acetobacterales</taxon>
        <taxon>Roseomonadaceae</taxon>
        <taxon>Siccirubricoccus</taxon>
    </lineage>
</organism>
<evidence type="ECO:0000256" key="1">
    <source>
        <dbReference type="ARBA" id="ARBA00001947"/>
    </source>
</evidence>
<evidence type="ECO:0000313" key="6">
    <source>
        <dbReference type="EMBL" id="MBC4016083.1"/>
    </source>
</evidence>
<keyword evidence="3" id="KW-0378">Hydrolase</keyword>
<feature type="domain" description="Metallo-beta-lactamase" evidence="5">
    <location>
        <begin position="12"/>
        <end position="193"/>
    </location>
</feature>
<dbReference type="GO" id="GO:0046872">
    <property type="term" value="F:metal ion binding"/>
    <property type="evidence" value="ECO:0007669"/>
    <property type="project" value="UniProtKB-KW"/>
</dbReference>
<keyword evidence="2" id="KW-0479">Metal-binding</keyword>
<keyword evidence="7" id="KW-1185">Reference proteome</keyword>
<gene>
    <name evidence="6" type="ORF">H7965_12190</name>
</gene>
<dbReference type="Pfam" id="PF00753">
    <property type="entry name" value="Lactamase_B"/>
    <property type="match status" value="1"/>
</dbReference>
<dbReference type="PANTHER" id="PTHR46233">
    <property type="entry name" value="HYDROXYACYLGLUTATHIONE HYDROLASE GLOC"/>
    <property type="match status" value="1"/>
</dbReference>
<reference evidence="6" key="1">
    <citation type="submission" date="2020-08" db="EMBL/GenBank/DDBJ databases">
        <authorList>
            <person name="Hu Y."/>
            <person name="Nguyen S.V."/>
            <person name="Li F."/>
            <person name="Fanning S."/>
        </authorList>
    </citation>
    <scope>NUCLEOTIDE SEQUENCE</scope>
    <source>
        <strain evidence="6">SYSU D8009</strain>
    </source>
</reference>
<dbReference type="InterPro" id="IPR051453">
    <property type="entry name" value="MBL_Glyoxalase_II"/>
</dbReference>
<evidence type="ECO:0000259" key="5">
    <source>
        <dbReference type="SMART" id="SM00849"/>
    </source>
</evidence>
<protein>
    <submittedName>
        <fullName evidence="6">MBL fold metallo-hydrolase</fullName>
    </submittedName>
</protein>
<comment type="cofactor">
    <cofactor evidence="1">
        <name>Zn(2+)</name>
        <dbReference type="ChEBI" id="CHEBI:29105"/>
    </cofactor>
</comment>
<keyword evidence="4" id="KW-0862">Zinc</keyword>
<comment type="caution">
    <text evidence="6">The sequence shown here is derived from an EMBL/GenBank/DDBJ whole genome shotgun (WGS) entry which is preliminary data.</text>
</comment>
<dbReference type="EMBL" id="JACOMF010000012">
    <property type="protein sequence ID" value="MBC4016083.1"/>
    <property type="molecule type" value="Genomic_DNA"/>
</dbReference>
<evidence type="ECO:0000256" key="3">
    <source>
        <dbReference type="ARBA" id="ARBA00022801"/>
    </source>
</evidence>
<dbReference type="CDD" id="cd07737">
    <property type="entry name" value="YcbL-like_MBL-fold"/>
    <property type="match status" value="1"/>
</dbReference>
<dbReference type="Gene3D" id="3.60.15.10">
    <property type="entry name" value="Ribonuclease Z/Hydroxyacylglutathione hydrolase-like"/>
    <property type="match status" value="1"/>
</dbReference>
<name>A0A9X0R090_9PROT</name>
<dbReference type="InterPro" id="IPR036866">
    <property type="entry name" value="RibonucZ/Hydroxyglut_hydro"/>
</dbReference>
<dbReference type="GO" id="GO:0016787">
    <property type="term" value="F:hydrolase activity"/>
    <property type="evidence" value="ECO:0007669"/>
    <property type="project" value="UniProtKB-KW"/>
</dbReference>
<proteinExistence type="predicted"/>
<dbReference type="SMART" id="SM00849">
    <property type="entry name" value="Lactamase_B"/>
    <property type="match status" value="1"/>
</dbReference>
<accession>A0A9X0R090</accession>